<keyword evidence="1" id="KW-0808">Transferase</keyword>
<gene>
    <name evidence="5" type="ORF">CWD77_02785</name>
</gene>
<dbReference type="InterPro" id="IPR007484">
    <property type="entry name" value="Peptidase_M28"/>
</dbReference>
<dbReference type="SUPFAM" id="SSF53187">
    <property type="entry name" value="Zn-dependent exopeptidases"/>
    <property type="match status" value="1"/>
</dbReference>
<dbReference type="GO" id="GO:0016603">
    <property type="term" value="F:glutaminyl-peptide cyclotransferase activity"/>
    <property type="evidence" value="ECO:0007669"/>
    <property type="project" value="TreeGrafter"/>
</dbReference>
<evidence type="ECO:0000313" key="5">
    <source>
        <dbReference type="EMBL" id="PKD44410.1"/>
    </source>
</evidence>
<dbReference type="Gene3D" id="3.40.630.10">
    <property type="entry name" value="Zn peptidases"/>
    <property type="match status" value="1"/>
</dbReference>
<evidence type="ECO:0000256" key="1">
    <source>
        <dbReference type="ARBA" id="ARBA00022679"/>
    </source>
</evidence>
<dbReference type="OrthoDB" id="9773494at2"/>
<evidence type="ECO:0000313" key="6">
    <source>
        <dbReference type="Proteomes" id="UP000233398"/>
    </source>
</evidence>
<evidence type="ECO:0000256" key="3">
    <source>
        <dbReference type="SAM" id="SignalP"/>
    </source>
</evidence>
<feature type="chain" id="PRO_5014767798" description="Peptidase M28 domain-containing protein" evidence="3">
    <location>
        <begin position="19"/>
        <end position="323"/>
    </location>
</feature>
<keyword evidence="2" id="KW-0012">Acyltransferase</keyword>
<name>A0A2N0VJQ1_9BACT</name>
<dbReference type="GO" id="GO:0008270">
    <property type="term" value="F:zinc ion binding"/>
    <property type="evidence" value="ECO:0007669"/>
    <property type="project" value="TreeGrafter"/>
</dbReference>
<sequence length="323" mass="36527">MMRLLAILLSLLIFYSCSEESTGLKFKDQGRDVPQFKSETAYKYVEEQLDFGPRVPGSEAHRDAVEYFREHFQETAGQRSVFIQQFEQEIYNKNLPFYNILASFGTENSDRIVLAAHWDSRPRADRDSTDSENPILGADDGASGVAVLMELANIFAEHDLPVGVDIILFDGEDYGEEGDLANYFIGSRYWSQNPPVPGYNPRFGILLDMVGGEGAVFPKEGHSLGFAPKLVDEIWTIASEKGHDSLFLDERGGRVADDHVIVEQYTGIPMINIIHHRVNESGTIDFPHYWHTHRDNIEIIDQNVMQAVGDVLLELIYNRIPTE</sequence>
<proteinExistence type="predicted"/>
<dbReference type="PROSITE" id="PS51257">
    <property type="entry name" value="PROKAR_LIPOPROTEIN"/>
    <property type="match status" value="1"/>
</dbReference>
<accession>A0A2N0VJQ1</accession>
<dbReference type="EMBL" id="PISP01000001">
    <property type="protein sequence ID" value="PKD44410.1"/>
    <property type="molecule type" value="Genomic_DNA"/>
</dbReference>
<dbReference type="AlphaFoldDB" id="A0A2N0VJQ1"/>
<keyword evidence="6" id="KW-1185">Reference proteome</keyword>
<organism evidence="5 6">
    <name type="scientific">Rhodohalobacter barkolensis</name>
    <dbReference type="NCBI Taxonomy" id="2053187"/>
    <lineage>
        <taxon>Bacteria</taxon>
        <taxon>Pseudomonadati</taxon>
        <taxon>Balneolota</taxon>
        <taxon>Balneolia</taxon>
        <taxon>Balneolales</taxon>
        <taxon>Balneolaceae</taxon>
        <taxon>Rhodohalobacter</taxon>
    </lineage>
</organism>
<reference evidence="5 6" key="1">
    <citation type="submission" date="2017-11" db="EMBL/GenBank/DDBJ databases">
        <title>Rhodohalobacter 15182 sp. nov., isolated from a salt lake.</title>
        <authorList>
            <person name="Han S."/>
        </authorList>
    </citation>
    <scope>NUCLEOTIDE SEQUENCE [LARGE SCALE GENOMIC DNA]</scope>
    <source>
        <strain evidence="5 6">15182</strain>
    </source>
</reference>
<dbReference type="PANTHER" id="PTHR12283:SF6">
    <property type="entry name" value="GLUTAMINYL-PEPTIDE CYCLOTRANSFERASE-RELATED"/>
    <property type="match status" value="1"/>
</dbReference>
<evidence type="ECO:0000259" key="4">
    <source>
        <dbReference type="Pfam" id="PF04389"/>
    </source>
</evidence>
<feature type="domain" description="Peptidase M28" evidence="4">
    <location>
        <begin position="99"/>
        <end position="315"/>
    </location>
</feature>
<dbReference type="PANTHER" id="PTHR12283">
    <property type="entry name" value="GLUTAMINYL-PEPTIDE CYCLOTRANSFERASE"/>
    <property type="match status" value="1"/>
</dbReference>
<keyword evidence="3" id="KW-0732">Signal</keyword>
<dbReference type="InterPro" id="IPR040234">
    <property type="entry name" value="QC/QCL"/>
</dbReference>
<comment type="caution">
    <text evidence="5">The sequence shown here is derived from an EMBL/GenBank/DDBJ whole genome shotgun (WGS) entry which is preliminary data.</text>
</comment>
<dbReference type="Pfam" id="PF04389">
    <property type="entry name" value="Peptidase_M28"/>
    <property type="match status" value="1"/>
</dbReference>
<dbReference type="Proteomes" id="UP000233398">
    <property type="component" value="Unassembled WGS sequence"/>
</dbReference>
<evidence type="ECO:0000256" key="2">
    <source>
        <dbReference type="ARBA" id="ARBA00023315"/>
    </source>
</evidence>
<protein>
    <recommendedName>
        <fullName evidence="4">Peptidase M28 domain-containing protein</fullName>
    </recommendedName>
</protein>
<feature type="signal peptide" evidence="3">
    <location>
        <begin position="1"/>
        <end position="18"/>
    </location>
</feature>